<dbReference type="PANTHER" id="PTHR30383">
    <property type="entry name" value="THIOESTERASE 1/PROTEASE 1/LYSOPHOSPHOLIPASE L1"/>
    <property type="match status" value="1"/>
</dbReference>
<dbReference type="CDD" id="cd01834">
    <property type="entry name" value="SGNH_hydrolase_like_2"/>
    <property type="match status" value="1"/>
</dbReference>
<feature type="domain" description="SGNH hydrolase-type esterase" evidence="1">
    <location>
        <begin position="7"/>
        <end position="185"/>
    </location>
</feature>
<name>A0ABQ2N4V2_9MICO</name>
<comment type="caution">
    <text evidence="2">The sequence shown here is derived from an EMBL/GenBank/DDBJ whole genome shotgun (WGS) entry which is preliminary data.</text>
</comment>
<dbReference type="InterPro" id="IPR013830">
    <property type="entry name" value="SGNH_hydro"/>
</dbReference>
<evidence type="ECO:0000313" key="2">
    <source>
        <dbReference type="EMBL" id="GGO67122.1"/>
    </source>
</evidence>
<dbReference type="Pfam" id="PF13472">
    <property type="entry name" value="Lipase_GDSL_2"/>
    <property type="match status" value="1"/>
</dbReference>
<dbReference type="RefSeq" id="WP_188702975.1">
    <property type="nucleotide sequence ID" value="NZ_BMMQ01000012.1"/>
</dbReference>
<gene>
    <name evidence="2" type="ORF">GCM10010910_28180</name>
</gene>
<evidence type="ECO:0000259" key="1">
    <source>
        <dbReference type="Pfam" id="PF13472"/>
    </source>
</evidence>
<protein>
    <submittedName>
        <fullName evidence="2">Lipase</fullName>
    </submittedName>
</protein>
<sequence>MTETFVFAGDSITDAGRREDHEGWGDGYVRLIAVEVSPGDRVVNAGISGDRVRDLRRRWDADVLAAEPTTLTVYVGINDTWRRFDSDDPTSADEFRDDYRALLAAATEAGVGRLVLIEPFVLTVVDGQEAWADDLAAKQAVVRELADEFAAAHVPLQAPFEQAGGVDPATLAPDGVHPSSRGHALIHAAWRRALRF</sequence>
<evidence type="ECO:0000313" key="3">
    <source>
        <dbReference type="Proteomes" id="UP000638043"/>
    </source>
</evidence>
<dbReference type="PANTHER" id="PTHR30383:SF5">
    <property type="entry name" value="SGNH HYDROLASE-TYPE ESTERASE DOMAIN-CONTAINING PROTEIN"/>
    <property type="match status" value="1"/>
</dbReference>
<dbReference type="SUPFAM" id="SSF52266">
    <property type="entry name" value="SGNH hydrolase"/>
    <property type="match status" value="1"/>
</dbReference>
<dbReference type="Gene3D" id="3.40.50.1110">
    <property type="entry name" value="SGNH hydrolase"/>
    <property type="match status" value="1"/>
</dbReference>
<dbReference type="EMBL" id="BMMQ01000012">
    <property type="protein sequence ID" value="GGO67122.1"/>
    <property type="molecule type" value="Genomic_DNA"/>
</dbReference>
<proteinExistence type="predicted"/>
<dbReference type="InterPro" id="IPR051532">
    <property type="entry name" value="Ester_Hydrolysis_Enzymes"/>
</dbReference>
<reference evidence="3" key="1">
    <citation type="journal article" date="2019" name="Int. J. Syst. Evol. Microbiol.">
        <title>The Global Catalogue of Microorganisms (GCM) 10K type strain sequencing project: providing services to taxonomists for standard genome sequencing and annotation.</title>
        <authorList>
            <consortium name="The Broad Institute Genomics Platform"/>
            <consortium name="The Broad Institute Genome Sequencing Center for Infectious Disease"/>
            <person name="Wu L."/>
            <person name="Ma J."/>
        </authorList>
    </citation>
    <scope>NUCLEOTIDE SEQUENCE [LARGE SCALE GENOMIC DNA]</scope>
    <source>
        <strain evidence="3">CGMCC 4.7181</strain>
    </source>
</reference>
<dbReference type="Proteomes" id="UP000638043">
    <property type="component" value="Unassembled WGS sequence"/>
</dbReference>
<keyword evidence="3" id="KW-1185">Reference proteome</keyword>
<dbReference type="InterPro" id="IPR036514">
    <property type="entry name" value="SGNH_hydro_sf"/>
</dbReference>
<organism evidence="2 3">
    <name type="scientific">Microbacterium nanhaiense</name>
    <dbReference type="NCBI Taxonomy" id="1301026"/>
    <lineage>
        <taxon>Bacteria</taxon>
        <taxon>Bacillati</taxon>
        <taxon>Actinomycetota</taxon>
        <taxon>Actinomycetes</taxon>
        <taxon>Micrococcales</taxon>
        <taxon>Microbacteriaceae</taxon>
        <taxon>Microbacterium</taxon>
    </lineage>
</organism>
<accession>A0ABQ2N4V2</accession>